<evidence type="ECO:0000256" key="1">
    <source>
        <dbReference type="SAM" id="MobiDB-lite"/>
    </source>
</evidence>
<feature type="region of interest" description="Disordered" evidence="1">
    <location>
        <begin position="1"/>
        <end position="28"/>
    </location>
</feature>
<evidence type="ECO:0000313" key="2">
    <source>
        <dbReference type="EMBL" id="MDD7972031.1"/>
    </source>
</evidence>
<dbReference type="SUPFAM" id="SSF56925">
    <property type="entry name" value="OMPA-like"/>
    <property type="match status" value="1"/>
</dbReference>
<keyword evidence="3" id="KW-1185">Reference proteome</keyword>
<sequence>MPPELQDLVTEFQERNSGTPSDASTLAGPATYSGAVAMAIDDNEDDENPTILLGEIGLTADFDHDSISGELGSFTAFGDEETVAITGELTFTNGVITGSSFLGTNLGGTLFDPDDDGFDFSGTIEGTFLTDGGGQVIGILAGTITDGDGSIDDFDGIFSADKD</sequence>
<dbReference type="RefSeq" id="WP_274352707.1">
    <property type="nucleotide sequence ID" value="NZ_JAQZSM010000011.1"/>
</dbReference>
<gene>
    <name evidence="2" type="ORF">PUT78_13070</name>
</gene>
<organism evidence="2 3">
    <name type="scientific">Roseinatronobacter alkalisoli</name>
    <dbReference type="NCBI Taxonomy" id="3028235"/>
    <lineage>
        <taxon>Bacteria</taxon>
        <taxon>Pseudomonadati</taxon>
        <taxon>Pseudomonadota</taxon>
        <taxon>Alphaproteobacteria</taxon>
        <taxon>Rhodobacterales</taxon>
        <taxon>Paracoccaceae</taxon>
        <taxon>Roseinatronobacter</taxon>
    </lineage>
</organism>
<dbReference type="InterPro" id="IPR011250">
    <property type="entry name" value="OMP/PagP_B-barrel"/>
</dbReference>
<name>A0ABT5TCG1_9RHOB</name>
<comment type="caution">
    <text evidence="2">The sequence shown here is derived from an EMBL/GenBank/DDBJ whole genome shotgun (WGS) entry which is preliminary data.</text>
</comment>
<evidence type="ECO:0000313" key="3">
    <source>
        <dbReference type="Proteomes" id="UP001431784"/>
    </source>
</evidence>
<protein>
    <recommendedName>
        <fullName evidence="4">Transferrin-binding protein B C-lobe/N-lobe beta barrel domain-containing protein</fullName>
    </recommendedName>
</protein>
<evidence type="ECO:0008006" key="4">
    <source>
        <dbReference type="Google" id="ProtNLM"/>
    </source>
</evidence>
<dbReference type="Proteomes" id="UP001431784">
    <property type="component" value="Unassembled WGS sequence"/>
</dbReference>
<reference evidence="2" key="1">
    <citation type="submission" date="2023-02" db="EMBL/GenBank/DDBJ databases">
        <title>Description of Roseinatronobacter alkalisoli sp. nov., an alkaliphilic bacerium isolated from soda soil.</title>
        <authorList>
            <person name="Wei W."/>
        </authorList>
    </citation>
    <scope>NUCLEOTIDE SEQUENCE</scope>
    <source>
        <strain evidence="2">HJB301</strain>
    </source>
</reference>
<feature type="compositionally biased region" description="Polar residues" evidence="1">
    <location>
        <begin position="15"/>
        <end position="24"/>
    </location>
</feature>
<accession>A0ABT5TCG1</accession>
<dbReference type="Gene3D" id="2.40.160.90">
    <property type="match status" value="1"/>
</dbReference>
<dbReference type="EMBL" id="JAQZSM010000011">
    <property type="protein sequence ID" value="MDD7972031.1"/>
    <property type="molecule type" value="Genomic_DNA"/>
</dbReference>
<proteinExistence type="predicted"/>